<keyword evidence="2" id="KW-1185">Reference proteome</keyword>
<sequence>MRAFTNILAITGIFAMATATFVNSFGAKREVEARHEMTVTVTTTVIPDYCLPTGVPSILPSAPPVSTGVTPVPVPAQSSEVIPVIPTSEAVPAVPSSKGPPPGAPSTTVPGGLVPSGEVTPVPSSGAPPAESSAISSAVSSLSSAISSIKSSMTAPPTSGATSAPVPSSTAAPPAEGAAVGLGNSHSLLALVFAAVMAMAVTA</sequence>
<gene>
    <name evidence="1" type="ORF">LTS18_007974</name>
</gene>
<accession>A0ACC3DNL5</accession>
<name>A0ACC3DNL5_9PEZI</name>
<protein>
    <submittedName>
        <fullName evidence="1">Uncharacterized protein</fullName>
    </submittedName>
</protein>
<comment type="caution">
    <text evidence="1">The sequence shown here is derived from an EMBL/GenBank/DDBJ whole genome shotgun (WGS) entry which is preliminary data.</text>
</comment>
<evidence type="ECO:0000313" key="2">
    <source>
        <dbReference type="Proteomes" id="UP001186974"/>
    </source>
</evidence>
<dbReference type="Proteomes" id="UP001186974">
    <property type="component" value="Unassembled WGS sequence"/>
</dbReference>
<evidence type="ECO:0000313" key="1">
    <source>
        <dbReference type="EMBL" id="KAK3078281.1"/>
    </source>
</evidence>
<dbReference type="EMBL" id="JAWDJW010002034">
    <property type="protein sequence ID" value="KAK3078281.1"/>
    <property type="molecule type" value="Genomic_DNA"/>
</dbReference>
<organism evidence="1 2">
    <name type="scientific">Coniosporium uncinatum</name>
    <dbReference type="NCBI Taxonomy" id="93489"/>
    <lineage>
        <taxon>Eukaryota</taxon>
        <taxon>Fungi</taxon>
        <taxon>Dikarya</taxon>
        <taxon>Ascomycota</taxon>
        <taxon>Pezizomycotina</taxon>
        <taxon>Dothideomycetes</taxon>
        <taxon>Dothideomycetes incertae sedis</taxon>
        <taxon>Coniosporium</taxon>
    </lineage>
</organism>
<reference evidence="1" key="1">
    <citation type="submission" date="2024-09" db="EMBL/GenBank/DDBJ databases">
        <title>Black Yeasts Isolated from many extreme environments.</title>
        <authorList>
            <person name="Coleine C."/>
            <person name="Stajich J.E."/>
            <person name="Selbmann L."/>
        </authorList>
    </citation>
    <scope>NUCLEOTIDE SEQUENCE</scope>
    <source>
        <strain evidence="1">CCFEE 5737</strain>
    </source>
</reference>
<proteinExistence type="predicted"/>